<gene>
    <name evidence="3" type="ORF">RRF57_001801</name>
</gene>
<organism evidence="3 4">
    <name type="scientific">Xylaria bambusicola</name>
    <dbReference type="NCBI Taxonomy" id="326684"/>
    <lineage>
        <taxon>Eukaryota</taxon>
        <taxon>Fungi</taxon>
        <taxon>Dikarya</taxon>
        <taxon>Ascomycota</taxon>
        <taxon>Pezizomycotina</taxon>
        <taxon>Sordariomycetes</taxon>
        <taxon>Xylariomycetidae</taxon>
        <taxon>Xylariales</taxon>
        <taxon>Xylariaceae</taxon>
        <taxon>Xylaria</taxon>
    </lineage>
</organism>
<feature type="chain" id="PRO_5042886973" evidence="2">
    <location>
        <begin position="18"/>
        <end position="485"/>
    </location>
</feature>
<keyword evidence="1" id="KW-0812">Transmembrane</keyword>
<evidence type="ECO:0000313" key="3">
    <source>
        <dbReference type="EMBL" id="KAK5626086.1"/>
    </source>
</evidence>
<dbReference type="PANTHER" id="PTHR35394:SF5">
    <property type="entry name" value="DUF3176 DOMAIN-CONTAINING PROTEIN"/>
    <property type="match status" value="1"/>
</dbReference>
<dbReference type="EMBL" id="JAWHQM010000003">
    <property type="protein sequence ID" value="KAK5626086.1"/>
    <property type="molecule type" value="Genomic_DNA"/>
</dbReference>
<evidence type="ECO:0000256" key="2">
    <source>
        <dbReference type="SAM" id="SignalP"/>
    </source>
</evidence>
<protein>
    <submittedName>
        <fullName evidence="3">Uncharacterized protein</fullName>
    </submittedName>
</protein>
<accession>A0AAN7UHR9</accession>
<dbReference type="AlphaFoldDB" id="A0AAN7UHR9"/>
<keyword evidence="1" id="KW-1133">Transmembrane helix</keyword>
<proteinExistence type="predicted"/>
<evidence type="ECO:0000313" key="4">
    <source>
        <dbReference type="Proteomes" id="UP001305414"/>
    </source>
</evidence>
<reference evidence="3 4" key="1">
    <citation type="submission" date="2023-10" db="EMBL/GenBank/DDBJ databases">
        <title>Draft genome sequence of Xylaria bambusicola isolate GMP-LS, the root and basal stem rot pathogen of sugarcane in Indonesia.</title>
        <authorList>
            <person name="Selvaraj P."/>
            <person name="Muralishankar V."/>
            <person name="Muruganantham S."/>
            <person name="Sp S."/>
            <person name="Haryani S."/>
            <person name="Lau K.J.X."/>
            <person name="Naqvi N.I."/>
        </authorList>
    </citation>
    <scope>NUCLEOTIDE SEQUENCE [LARGE SCALE GENOMIC DNA]</scope>
    <source>
        <strain evidence="3">GMP-LS</strain>
    </source>
</reference>
<name>A0AAN7UHR9_9PEZI</name>
<feature type="signal peptide" evidence="2">
    <location>
        <begin position="1"/>
        <end position="17"/>
    </location>
</feature>
<keyword evidence="4" id="KW-1185">Reference proteome</keyword>
<keyword evidence="1" id="KW-0472">Membrane</keyword>
<sequence length="485" mass="54670">MGHWVVIGSFVTILLLAFEPFLQTVVSLTGRTLESTGNSGVIIARSEFLNHSTCHTQRYEPSHYNALYEFRCRLDRGLRSAYFNSLSNSSSGLTPFTVCYTGNCTWTPFPSMDVCSSCTDITDNLERVEKNNMAVPLPYGKLITYKTGTVGLSNFANNIGTLSRSTWAAQKSIEWNHGSLLKQHQNTLLFAFQIIRAAKTFEEGVTTWQETEVTASECALFFCVNLYQVEMRNGLLKEHVIMSWSDRNSASYFAMTNITHDTTVPHFENEAQFDLHHTHYLYDYVGVDFLRRGVEIAIPKNDRIKYGIPLDTKFGLSQNMIYSIGQVFNDDFGYDDYSDDPINEDYSHPISMLEYLYHSSSISATIGNIAKGIFVYIRVAYGSTHTGVSQEWVTCFEVQWAYLTAPIFTILLGISFCIACMLQTRRLGLEPWKTDLIATLAHSTDSETRDDLRNANVAGFLSTAASNMVVRLKDGQDGPELRKIV</sequence>
<comment type="caution">
    <text evidence="3">The sequence shown here is derived from an EMBL/GenBank/DDBJ whole genome shotgun (WGS) entry which is preliminary data.</text>
</comment>
<dbReference type="PANTHER" id="PTHR35394">
    <property type="entry name" value="DUF3176 DOMAIN-CONTAINING PROTEIN"/>
    <property type="match status" value="1"/>
</dbReference>
<dbReference type="Proteomes" id="UP001305414">
    <property type="component" value="Unassembled WGS sequence"/>
</dbReference>
<evidence type="ECO:0000256" key="1">
    <source>
        <dbReference type="SAM" id="Phobius"/>
    </source>
</evidence>
<keyword evidence="2" id="KW-0732">Signal</keyword>
<feature type="transmembrane region" description="Helical" evidence="1">
    <location>
        <begin position="400"/>
        <end position="422"/>
    </location>
</feature>